<dbReference type="SUPFAM" id="SSF55874">
    <property type="entry name" value="ATPase domain of HSP90 chaperone/DNA topoisomerase II/histidine kinase"/>
    <property type="match status" value="1"/>
</dbReference>
<evidence type="ECO:0000259" key="13">
    <source>
        <dbReference type="PROSITE" id="PS50885"/>
    </source>
</evidence>
<evidence type="ECO:0000256" key="6">
    <source>
        <dbReference type="ARBA" id="ARBA00022741"/>
    </source>
</evidence>
<feature type="domain" description="Histidine kinase" evidence="12">
    <location>
        <begin position="289"/>
        <end position="539"/>
    </location>
</feature>
<dbReference type="InterPro" id="IPR004358">
    <property type="entry name" value="Sig_transdc_His_kin-like_C"/>
</dbReference>
<evidence type="ECO:0000259" key="12">
    <source>
        <dbReference type="PROSITE" id="PS50109"/>
    </source>
</evidence>
<keyword evidence="5" id="KW-0808">Transferase</keyword>
<keyword evidence="4" id="KW-0597">Phosphoprotein</keyword>
<keyword evidence="9" id="KW-0902">Two-component regulatory system</keyword>
<keyword evidence="10" id="KW-0175">Coiled coil</keyword>
<dbReference type="RefSeq" id="WP_263530854.1">
    <property type="nucleotide sequence ID" value="NZ_JAOVZB010000005.1"/>
</dbReference>
<evidence type="ECO:0000313" key="15">
    <source>
        <dbReference type="Proteomes" id="UP001209713"/>
    </source>
</evidence>
<dbReference type="PRINTS" id="PR00344">
    <property type="entry name" value="BCTRLSENSOR"/>
</dbReference>
<dbReference type="PANTHER" id="PTHR43065:SF10">
    <property type="entry name" value="PEROXIDE STRESS-ACTIVATED HISTIDINE KINASE MAK3"/>
    <property type="match status" value="1"/>
</dbReference>
<evidence type="ECO:0000256" key="11">
    <source>
        <dbReference type="SAM" id="Phobius"/>
    </source>
</evidence>
<keyword evidence="6" id="KW-0547">Nucleotide-binding</keyword>
<dbReference type="InterPro" id="IPR005467">
    <property type="entry name" value="His_kinase_dom"/>
</dbReference>
<evidence type="ECO:0000256" key="2">
    <source>
        <dbReference type="ARBA" id="ARBA00004370"/>
    </source>
</evidence>
<dbReference type="CDD" id="cd00082">
    <property type="entry name" value="HisKA"/>
    <property type="match status" value="1"/>
</dbReference>
<keyword evidence="11" id="KW-0812">Transmembrane</keyword>
<dbReference type="Pfam" id="PF02518">
    <property type="entry name" value="HATPase_c"/>
    <property type="match status" value="1"/>
</dbReference>
<keyword evidence="11" id="KW-1133">Transmembrane helix</keyword>
<name>A0ABT2YUE6_9GAMM</name>
<evidence type="ECO:0000256" key="4">
    <source>
        <dbReference type="ARBA" id="ARBA00022553"/>
    </source>
</evidence>
<dbReference type="SMART" id="SM00388">
    <property type="entry name" value="HisKA"/>
    <property type="match status" value="1"/>
</dbReference>
<comment type="caution">
    <text evidence="14">The sequence shown here is derived from an EMBL/GenBank/DDBJ whole genome shotgun (WGS) entry which is preliminary data.</text>
</comment>
<dbReference type="SMART" id="SM00304">
    <property type="entry name" value="HAMP"/>
    <property type="match status" value="1"/>
</dbReference>
<dbReference type="EC" id="2.7.13.3" evidence="3"/>
<dbReference type="Gene3D" id="6.10.340.10">
    <property type="match status" value="1"/>
</dbReference>
<proteinExistence type="predicted"/>
<comment type="catalytic activity">
    <reaction evidence="1">
        <text>ATP + protein L-histidine = ADP + protein N-phospho-L-histidine.</text>
        <dbReference type="EC" id="2.7.13.3"/>
    </reaction>
</comment>
<evidence type="ECO:0000313" key="14">
    <source>
        <dbReference type="EMBL" id="MCV2403473.1"/>
    </source>
</evidence>
<reference evidence="14 15" key="1">
    <citation type="submission" date="2022-10" db="EMBL/GenBank/DDBJ databases">
        <title>Marinomonas transparenta sp. nov. and Marinomonas sargassi sp. nov., isolated from marine alga (Sargassum natans (L.) Gaillon).</title>
        <authorList>
            <person name="Wang Y."/>
        </authorList>
    </citation>
    <scope>NUCLEOTIDE SEQUENCE [LARGE SCALE GENOMIC DNA]</scope>
    <source>
        <strain evidence="14 15">C2222</strain>
    </source>
</reference>
<feature type="domain" description="HAMP" evidence="13">
    <location>
        <begin position="174"/>
        <end position="226"/>
    </location>
</feature>
<dbReference type="InterPro" id="IPR003594">
    <property type="entry name" value="HATPase_dom"/>
</dbReference>
<dbReference type="PANTHER" id="PTHR43065">
    <property type="entry name" value="SENSOR HISTIDINE KINASE"/>
    <property type="match status" value="1"/>
</dbReference>
<dbReference type="InterPro" id="IPR036097">
    <property type="entry name" value="HisK_dim/P_sf"/>
</dbReference>
<protein>
    <recommendedName>
        <fullName evidence="3">histidine kinase</fullName>
        <ecNumber evidence="3">2.7.13.3</ecNumber>
    </recommendedName>
</protein>
<keyword evidence="7" id="KW-0418">Kinase</keyword>
<evidence type="ECO:0000256" key="8">
    <source>
        <dbReference type="ARBA" id="ARBA00022840"/>
    </source>
</evidence>
<organism evidence="14 15">
    <name type="scientific">Marinomonas sargassi</name>
    <dbReference type="NCBI Taxonomy" id="2984494"/>
    <lineage>
        <taxon>Bacteria</taxon>
        <taxon>Pseudomonadati</taxon>
        <taxon>Pseudomonadota</taxon>
        <taxon>Gammaproteobacteria</taxon>
        <taxon>Oceanospirillales</taxon>
        <taxon>Oceanospirillaceae</taxon>
        <taxon>Marinomonas</taxon>
    </lineage>
</organism>
<evidence type="ECO:0000256" key="3">
    <source>
        <dbReference type="ARBA" id="ARBA00012438"/>
    </source>
</evidence>
<dbReference type="GO" id="GO:0005524">
    <property type="term" value="F:ATP binding"/>
    <property type="evidence" value="ECO:0007669"/>
    <property type="project" value="UniProtKB-KW"/>
</dbReference>
<evidence type="ECO:0000256" key="7">
    <source>
        <dbReference type="ARBA" id="ARBA00022777"/>
    </source>
</evidence>
<sequence length="550" mass="60987">MSLRLKTILGVALIEATLLAILLTLTLNYLKATNFDGLDQRAFSTSNLFASTVKNAVLSYDLATIDSFTQELLRNDDITYVAVFGDGGQLLSGAGDLPKDYSIEFTELSSSQVNDGIFDVSSPITESGIEFGSVRLGFDMTALNSAINSAKKWSTLIVIGEMSLVALFSYFLGAYLTRRLSKLRKAADAIATGARSVDIKGDGKDELATVSRAFINMVSQIKASEENAELYRIKLEESNASLESRVIKRTKALTDANHKLTETNQRLKNTQDKLVESEKLASIGTMAAGVAHEINNPMGAVSSNLQMCQTYLDTYQSWVERSEALHNKVMSEETQDLEKWKEEQYVDSLEGDFRDSLSDALASADRVRTIVTALQHYASQLHQEKEEREPILLKQLIAHCIEALTPQEHLNITLHPSLNTLPQLHVHPEEFRQLFTELLKNAFQACDRKLEPSESSISISAKIENQRLLIYIVDNGPGVETKNLKRLYDPFFTTLPVGQGMGLGLTFAYNIVRHHKGVIRIQNRETNGVVVTLAFPLTLITQETQNASST</sequence>
<dbReference type="InterPro" id="IPR003661">
    <property type="entry name" value="HisK_dim/P_dom"/>
</dbReference>
<evidence type="ECO:0000256" key="10">
    <source>
        <dbReference type="SAM" id="Coils"/>
    </source>
</evidence>
<keyword evidence="8 14" id="KW-0067">ATP-binding</keyword>
<comment type="subcellular location">
    <subcellularLocation>
        <location evidence="2">Membrane</location>
    </subcellularLocation>
</comment>
<gene>
    <name evidence="14" type="ORF">OFY17_11340</name>
</gene>
<dbReference type="PROSITE" id="PS50885">
    <property type="entry name" value="HAMP"/>
    <property type="match status" value="1"/>
</dbReference>
<feature type="transmembrane region" description="Helical" evidence="11">
    <location>
        <begin position="153"/>
        <end position="176"/>
    </location>
</feature>
<dbReference type="Gene3D" id="1.10.287.130">
    <property type="match status" value="1"/>
</dbReference>
<evidence type="ECO:0000256" key="1">
    <source>
        <dbReference type="ARBA" id="ARBA00000085"/>
    </source>
</evidence>
<keyword evidence="15" id="KW-1185">Reference proteome</keyword>
<dbReference type="SMART" id="SM00387">
    <property type="entry name" value="HATPase_c"/>
    <property type="match status" value="1"/>
</dbReference>
<accession>A0ABT2YUE6</accession>
<feature type="coiled-coil region" evidence="10">
    <location>
        <begin position="221"/>
        <end position="280"/>
    </location>
</feature>
<evidence type="ECO:0000256" key="9">
    <source>
        <dbReference type="ARBA" id="ARBA00023012"/>
    </source>
</evidence>
<keyword evidence="11" id="KW-0472">Membrane</keyword>
<feature type="transmembrane region" description="Helical" evidence="11">
    <location>
        <begin position="7"/>
        <end position="30"/>
    </location>
</feature>
<evidence type="ECO:0000256" key="5">
    <source>
        <dbReference type="ARBA" id="ARBA00022679"/>
    </source>
</evidence>
<dbReference type="InterPro" id="IPR036890">
    <property type="entry name" value="HATPase_C_sf"/>
</dbReference>
<dbReference type="EMBL" id="JAOVZB010000005">
    <property type="protein sequence ID" value="MCV2403473.1"/>
    <property type="molecule type" value="Genomic_DNA"/>
</dbReference>
<dbReference type="SUPFAM" id="SSF47384">
    <property type="entry name" value="Homodimeric domain of signal transducing histidine kinase"/>
    <property type="match status" value="1"/>
</dbReference>
<dbReference type="CDD" id="cd06225">
    <property type="entry name" value="HAMP"/>
    <property type="match status" value="1"/>
</dbReference>
<dbReference type="Proteomes" id="UP001209713">
    <property type="component" value="Unassembled WGS sequence"/>
</dbReference>
<dbReference type="Gene3D" id="3.30.565.10">
    <property type="entry name" value="Histidine kinase-like ATPase, C-terminal domain"/>
    <property type="match status" value="1"/>
</dbReference>
<dbReference type="Pfam" id="PF00672">
    <property type="entry name" value="HAMP"/>
    <property type="match status" value="1"/>
</dbReference>
<dbReference type="SUPFAM" id="SSF158472">
    <property type="entry name" value="HAMP domain-like"/>
    <property type="match status" value="1"/>
</dbReference>
<dbReference type="PROSITE" id="PS50109">
    <property type="entry name" value="HIS_KIN"/>
    <property type="match status" value="1"/>
</dbReference>
<dbReference type="InterPro" id="IPR003660">
    <property type="entry name" value="HAMP_dom"/>
</dbReference>